<organism evidence="1">
    <name type="scientific">Ajellomyces dermatitidis (strain ATCC 18188 / CBS 674.68)</name>
    <name type="common">Blastomyces dermatitidis</name>
    <dbReference type="NCBI Taxonomy" id="653446"/>
    <lineage>
        <taxon>Eukaryota</taxon>
        <taxon>Fungi</taxon>
        <taxon>Dikarya</taxon>
        <taxon>Ascomycota</taxon>
        <taxon>Pezizomycotina</taxon>
        <taxon>Eurotiomycetes</taxon>
        <taxon>Eurotiomycetidae</taxon>
        <taxon>Onygenales</taxon>
        <taxon>Ajellomycetaceae</taxon>
        <taxon>Blastomyces</taxon>
    </lineage>
</organism>
<sequence>MTERAENELNAVTLTSRITVAAKEAEGGVTMRAELPRLIDTVSAFNLAFFTATEAAATP</sequence>
<accession>A0A0J9EPE6</accession>
<dbReference type="EMBL" id="GG749450">
    <property type="protein sequence ID" value="KMW68133.1"/>
    <property type="molecule type" value="Genomic_DNA"/>
</dbReference>
<name>A0A0J9EPE6_AJEDA</name>
<evidence type="ECO:0000313" key="1">
    <source>
        <dbReference type="EMBL" id="KMW68133.1"/>
    </source>
</evidence>
<dbReference type="Proteomes" id="UP000007802">
    <property type="component" value="Unassembled WGS sequence"/>
</dbReference>
<gene>
    <name evidence="1" type="ORF">BDDG_12603</name>
</gene>
<reference evidence="1" key="1">
    <citation type="submission" date="2010-03" db="EMBL/GenBank/DDBJ databases">
        <title>Annotation of Blastomyces dermatitidis strain ATCC 18188.</title>
        <authorList>
            <consortium name="The Broad Institute Genome Sequencing Platform"/>
            <consortium name="Broad Institute Genome Sequencing Center for Infectious Disease."/>
            <person name="Cuomo C."/>
            <person name="Klein B."/>
            <person name="Sullivan T."/>
            <person name="Heitman J."/>
            <person name="Young S."/>
            <person name="Zeng Q."/>
            <person name="Gargeya S."/>
            <person name="Alvarado L."/>
            <person name="Berlin A.M."/>
            <person name="Chapman S.B."/>
            <person name="Chen Z."/>
            <person name="Freedman E."/>
            <person name="Gellesch M."/>
            <person name="Goldberg J."/>
            <person name="Griggs A."/>
            <person name="Gujja S."/>
            <person name="Heilman E."/>
            <person name="Heiman D."/>
            <person name="Howarth C."/>
            <person name="Mehta T."/>
            <person name="Neiman D."/>
            <person name="Pearson M."/>
            <person name="Roberts A."/>
            <person name="Saif S."/>
            <person name="Shea T."/>
            <person name="Shenoy N."/>
            <person name="Sisk P."/>
            <person name="Stolte C."/>
            <person name="Sykes S."/>
            <person name="White J."/>
            <person name="Yandava C."/>
            <person name="Haas B."/>
            <person name="Nusbaum C."/>
            <person name="Birren B."/>
        </authorList>
    </citation>
    <scope>NUCLEOTIDE SEQUENCE</scope>
    <source>
        <strain evidence="1">ATCC 18188</strain>
    </source>
</reference>
<proteinExistence type="predicted"/>
<protein>
    <submittedName>
        <fullName evidence="1">Uncharacterized protein</fullName>
    </submittedName>
</protein>
<dbReference type="AlphaFoldDB" id="A0A0J9EPE6"/>